<proteinExistence type="predicted"/>
<dbReference type="Proteomes" id="UP000539473">
    <property type="component" value="Unassembled WGS sequence"/>
</dbReference>
<protein>
    <recommendedName>
        <fullName evidence="4">Exo-alpha-sialidase</fullName>
    </recommendedName>
</protein>
<feature type="chain" id="PRO_5030786837" description="Exo-alpha-sialidase" evidence="1">
    <location>
        <begin position="24"/>
        <end position="386"/>
    </location>
</feature>
<evidence type="ECO:0000313" key="3">
    <source>
        <dbReference type="Proteomes" id="UP000539473"/>
    </source>
</evidence>
<keyword evidence="1" id="KW-0732">Signal</keyword>
<sequence length="386" mass="41237">MRVSLSPVRSLLVAALLAGPAVAGGGAGLAPPFSPDPVLAVAAGTDGQGRPVVAWIAREAGLEHLHAARLQGGGWQDLGGVLNEKARSNAAKPTVHPGPDGSVWLAWEEGSGAAHIDSYVMSNLTPGGWTAPGPYALRRNLSDAGRSRSFAAGGGDRPLVGWTDIGTLIRTYPSVVSLRIWRGAGWQVTPYVNLDPRTPAFMPSVAQAGSRVLLAYVEGATTQSDLWVRAWDGRAWHTLGDRLNVRPRTYIFLPQLRIDPAGRPVVAWLEDRQGVDTLYVSRWDGRAWRRLGGPVSAPGRLASSVSLGFDPQGRAVVAWNEGPDGARTVRAARWNDSHWSPLGGALNADPHADTDHASLAAGPLGVLVAWREFGRGHWRLQVRRLE</sequence>
<accession>A0A7W8KE91</accession>
<feature type="signal peptide" evidence="1">
    <location>
        <begin position="1"/>
        <end position="23"/>
    </location>
</feature>
<gene>
    <name evidence="2" type="ORF">HNQ07_001595</name>
</gene>
<dbReference type="SUPFAM" id="SSF89372">
    <property type="entry name" value="Fucose-specific lectin"/>
    <property type="match status" value="1"/>
</dbReference>
<dbReference type="RefSeq" id="WP_184110429.1">
    <property type="nucleotide sequence ID" value="NZ_BNAJ01000003.1"/>
</dbReference>
<organism evidence="2 3">
    <name type="scientific">Deinococcus metalli</name>
    <dbReference type="NCBI Taxonomy" id="1141878"/>
    <lineage>
        <taxon>Bacteria</taxon>
        <taxon>Thermotogati</taxon>
        <taxon>Deinococcota</taxon>
        <taxon>Deinococci</taxon>
        <taxon>Deinococcales</taxon>
        <taxon>Deinococcaceae</taxon>
        <taxon>Deinococcus</taxon>
    </lineage>
</organism>
<dbReference type="AlphaFoldDB" id="A0A7W8KE91"/>
<evidence type="ECO:0000256" key="1">
    <source>
        <dbReference type="SAM" id="SignalP"/>
    </source>
</evidence>
<reference evidence="2 3" key="1">
    <citation type="submission" date="2020-08" db="EMBL/GenBank/DDBJ databases">
        <title>Genomic Encyclopedia of Type Strains, Phase IV (KMG-IV): sequencing the most valuable type-strain genomes for metagenomic binning, comparative biology and taxonomic classification.</title>
        <authorList>
            <person name="Goeker M."/>
        </authorList>
    </citation>
    <scope>NUCLEOTIDE SEQUENCE [LARGE SCALE GENOMIC DNA]</scope>
    <source>
        <strain evidence="2 3">DSM 27521</strain>
    </source>
</reference>
<evidence type="ECO:0000313" key="2">
    <source>
        <dbReference type="EMBL" id="MBB5376138.1"/>
    </source>
</evidence>
<dbReference type="EMBL" id="JACHFK010000003">
    <property type="protein sequence ID" value="MBB5376138.1"/>
    <property type="molecule type" value="Genomic_DNA"/>
</dbReference>
<name>A0A7W8KE91_9DEIO</name>
<evidence type="ECO:0008006" key="4">
    <source>
        <dbReference type="Google" id="ProtNLM"/>
    </source>
</evidence>
<comment type="caution">
    <text evidence="2">The sequence shown here is derived from an EMBL/GenBank/DDBJ whole genome shotgun (WGS) entry which is preliminary data.</text>
</comment>